<dbReference type="InterPro" id="IPR002182">
    <property type="entry name" value="NB-ARC"/>
</dbReference>
<dbReference type="GO" id="GO:0043531">
    <property type="term" value="F:ADP binding"/>
    <property type="evidence" value="ECO:0007669"/>
    <property type="project" value="InterPro"/>
</dbReference>
<dbReference type="InterPro" id="IPR042197">
    <property type="entry name" value="Apaf_helical"/>
</dbReference>
<feature type="region of interest" description="Disordered" evidence="6">
    <location>
        <begin position="1816"/>
        <end position="1838"/>
    </location>
</feature>
<dbReference type="PANTHER" id="PTHR33463">
    <property type="entry name" value="NB-ARC DOMAIN-CONTAINING PROTEIN-RELATED"/>
    <property type="match status" value="1"/>
</dbReference>
<dbReference type="SUPFAM" id="SSF52058">
    <property type="entry name" value="L domain-like"/>
    <property type="match status" value="1"/>
</dbReference>
<dbReference type="InterPro" id="IPR057135">
    <property type="entry name" value="At4g27190-like_LRR"/>
</dbReference>
<feature type="domain" description="Disease resistance protein At4g27190-like leucine-rich repeats" evidence="8">
    <location>
        <begin position="770"/>
        <end position="884"/>
    </location>
</feature>
<evidence type="ECO:0000256" key="5">
    <source>
        <dbReference type="ARBA" id="ARBA00022840"/>
    </source>
</evidence>
<dbReference type="Gene3D" id="3.40.50.300">
    <property type="entry name" value="P-loop containing nucleotide triphosphate hydrolases"/>
    <property type="match status" value="1"/>
</dbReference>
<evidence type="ECO:0000256" key="1">
    <source>
        <dbReference type="ARBA" id="ARBA00008894"/>
    </source>
</evidence>
<keyword evidence="4" id="KW-0611">Plant defense</keyword>
<dbReference type="GO" id="GO:0006952">
    <property type="term" value="P:defense response"/>
    <property type="evidence" value="ECO:0007669"/>
    <property type="project" value="UniProtKB-KW"/>
</dbReference>
<dbReference type="Pfam" id="PF23247">
    <property type="entry name" value="LRR_RPS2"/>
    <property type="match status" value="10"/>
</dbReference>
<feature type="compositionally biased region" description="Polar residues" evidence="6">
    <location>
        <begin position="1816"/>
        <end position="1826"/>
    </location>
</feature>
<feature type="domain" description="Disease resistance protein At4g27190-like leucine-rich repeats" evidence="8">
    <location>
        <begin position="905"/>
        <end position="975"/>
    </location>
</feature>
<keyword evidence="3" id="KW-0677">Repeat</keyword>
<name>A0AA35YEA5_LACSI</name>
<feature type="domain" description="Disease resistance protein At4g27190-like leucine-rich repeats" evidence="8">
    <location>
        <begin position="1102"/>
        <end position="1148"/>
    </location>
</feature>
<feature type="domain" description="Disease resistance protein At4g27190-like leucine-rich repeats" evidence="8">
    <location>
        <begin position="1575"/>
        <end position="1709"/>
    </location>
</feature>
<evidence type="ECO:0000256" key="4">
    <source>
        <dbReference type="ARBA" id="ARBA00022821"/>
    </source>
</evidence>
<organism evidence="9 10">
    <name type="scientific">Lactuca saligna</name>
    <name type="common">Willowleaf lettuce</name>
    <dbReference type="NCBI Taxonomy" id="75948"/>
    <lineage>
        <taxon>Eukaryota</taxon>
        <taxon>Viridiplantae</taxon>
        <taxon>Streptophyta</taxon>
        <taxon>Embryophyta</taxon>
        <taxon>Tracheophyta</taxon>
        <taxon>Spermatophyta</taxon>
        <taxon>Magnoliopsida</taxon>
        <taxon>eudicotyledons</taxon>
        <taxon>Gunneridae</taxon>
        <taxon>Pentapetalae</taxon>
        <taxon>asterids</taxon>
        <taxon>campanulids</taxon>
        <taxon>Asterales</taxon>
        <taxon>Asteraceae</taxon>
        <taxon>Cichorioideae</taxon>
        <taxon>Cichorieae</taxon>
        <taxon>Lactucinae</taxon>
        <taxon>Lactuca</taxon>
    </lineage>
</organism>
<evidence type="ECO:0000256" key="2">
    <source>
        <dbReference type="ARBA" id="ARBA00022614"/>
    </source>
</evidence>
<dbReference type="InterPro" id="IPR032675">
    <property type="entry name" value="LRR_dom_sf"/>
</dbReference>
<evidence type="ECO:0000259" key="8">
    <source>
        <dbReference type="Pfam" id="PF23247"/>
    </source>
</evidence>
<feature type="domain" description="Disease resistance protein At4g27190-like leucine-rich repeats" evidence="8">
    <location>
        <begin position="1386"/>
        <end position="1475"/>
    </location>
</feature>
<dbReference type="Gene3D" id="3.80.10.10">
    <property type="entry name" value="Ribonuclease Inhibitor"/>
    <property type="match status" value="6"/>
</dbReference>
<feature type="domain" description="Disease resistance protein At4g27190-like leucine-rich repeats" evidence="8">
    <location>
        <begin position="986"/>
        <end position="1033"/>
    </location>
</feature>
<dbReference type="PRINTS" id="PR00364">
    <property type="entry name" value="DISEASERSIST"/>
</dbReference>
<evidence type="ECO:0000313" key="10">
    <source>
        <dbReference type="Proteomes" id="UP001177003"/>
    </source>
</evidence>
<dbReference type="Proteomes" id="UP001177003">
    <property type="component" value="Chromosome 2"/>
</dbReference>
<feature type="domain" description="Disease resistance protein At4g27190-like leucine-rich repeats" evidence="8">
    <location>
        <begin position="1160"/>
        <end position="1288"/>
    </location>
</feature>
<proteinExistence type="inferred from homology"/>
<dbReference type="InterPro" id="IPR036388">
    <property type="entry name" value="WH-like_DNA-bd_sf"/>
</dbReference>
<feature type="domain" description="Disease resistance protein At4g27190-like leucine-rich repeats" evidence="8">
    <location>
        <begin position="1842"/>
        <end position="1983"/>
    </location>
</feature>
<dbReference type="PANTHER" id="PTHR33463:SF96">
    <property type="entry name" value="LEUCINE-RICH REPEAT DOMAIN, L DOMAIN-LIKE PROTEIN-RELATED"/>
    <property type="match status" value="1"/>
</dbReference>
<feature type="domain" description="Disease resistance protein At4g27190-like leucine-rich repeats" evidence="8">
    <location>
        <begin position="1299"/>
        <end position="1378"/>
    </location>
</feature>
<dbReference type="Pfam" id="PF00931">
    <property type="entry name" value="NB-ARC"/>
    <property type="match status" value="1"/>
</dbReference>
<feature type="domain" description="Disease resistance protein At4g27190-like leucine-rich repeats" evidence="8">
    <location>
        <begin position="1044"/>
        <end position="1091"/>
    </location>
</feature>
<keyword evidence="5" id="KW-0547">Nucleotide-binding</keyword>
<dbReference type="SUPFAM" id="SSF52047">
    <property type="entry name" value="RNI-like"/>
    <property type="match status" value="3"/>
</dbReference>
<feature type="domain" description="NB-ARC" evidence="7">
    <location>
        <begin position="159"/>
        <end position="323"/>
    </location>
</feature>
<evidence type="ECO:0000259" key="7">
    <source>
        <dbReference type="Pfam" id="PF00931"/>
    </source>
</evidence>
<accession>A0AA35YEA5</accession>
<reference evidence="9" key="1">
    <citation type="submission" date="2023-04" db="EMBL/GenBank/DDBJ databases">
        <authorList>
            <person name="Vijverberg K."/>
            <person name="Xiong W."/>
            <person name="Schranz E."/>
        </authorList>
    </citation>
    <scope>NUCLEOTIDE SEQUENCE</scope>
</reference>
<protein>
    <recommendedName>
        <fullName evidence="11">NB-ARC domain-containing protein</fullName>
    </recommendedName>
</protein>
<gene>
    <name evidence="9" type="ORF">LSALG_LOCUS10611</name>
</gene>
<evidence type="ECO:0000313" key="9">
    <source>
        <dbReference type="EMBL" id="CAI9270288.1"/>
    </source>
</evidence>
<dbReference type="InterPro" id="IPR027417">
    <property type="entry name" value="P-loop_NTPase"/>
</dbReference>
<dbReference type="InterPro" id="IPR050905">
    <property type="entry name" value="Plant_NBS-LRR"/>
</dbReference>
<dbReference type="SUPFAM" id="SSF52540">
    <property type="entry name" value="P-loop containing nucleoside triphosphate hydrolases"/>
    <property type="match status" value="1"/>
</dbReference>
<evidence type="ECO:0000256" key="3">
    <source>
        <dbReference type="ARBA" id="ARBA00022737"/>
    </source>
</evidence>
<dbReference type="EMBL" id="OX465078">
    <property type="protein sequence ID" value="CAI9270288.1"/>
    <property type="molecule type" value="Genomic_DNA"/>
</dbReference>
<comment type="similarity">
    <text evidence="1">Belongs to the disease resistance NB-LRR family.</text>
</comment>
<keyword evidence="2" id="KW-0433">Leucine-rich repeat</keyword>
<evidence type="ECO:0008006" key="11">
    <source>
        <dbReference type="Google" id="ProtNLM"/>
    </source>
</evidence>
<dbReference type="GO" id="GO:0005524">
    <property type="term" value="F:ATP binding"/>
    <property type="evidence" value="ECO:0007669"/>
    <property type="project" value="UniProtKB-KW"/>
</dbReference>
<keyword evidence="10" id="KW-1185">Reference proteome</keyword>
<dbReference type="Gene3D" id="1.10.8.430">
    <property type="entry name" value="Helical domain of apoptotic protease-activating factors"/>
    <property type="match status" value="1"/>
</dbReference>
<dbReference type="Gene3D" id="1.10.10.10">
    <property type="entry name" value="Winged helix-like DNA-binding domain superfamily/Winged helix DNA-binding domain"/>
    <property type="match status" value="1"/>
</dbReference>
<evidence type="ECO:0000256" key="6">
    <source>
        <dbReference type="SAM" id="MobiDB-lite"/>
    </source>
</evidence>
<keyword evidence="5" id="KW-0067">ATP-binding</keyword>
<sequence length="2105" mass="238915">MEVASEIMKGVFQVLMVPVKKQLDYLISYKQYVGKMHTTLKDLDAARVGVESQKKQNRERRLEVPAQVDPWLIEVEHMDKKVEEFPSEVLGCLDLKSRHKLGKKAFKIFKEIESVLGRCPDIRGTELQIPLGRIDSNMASTSTPSGDHSDFQSREKIFTEALEALGPNHSSHMVALCGMGGVGKTTMMKKLKEVVVEKKMFNHYVEAVIGEKTNPIAIQQAVAEYLGIELTETTKPARTDKLRAWFTKNSDGGKKKFLVILDDVWQPVDMEDIGLSCLPNQGAEFKVLITSRDQAVCTEMGVKADSVLKVSVLEEAEAQSLFLQLWEPSDDVDHELHTIGEKIVRKCCGLPIAIKTMACTLRSKSKDTWKNALSSLHHHDINTVAPAVFKTSYDNLRDEVAEATFLLCGLFPEDFNIRTEDLLWYGWGLKLFKGLDTIREARYKLNTCIERLIHTNLLIESDKVGCVKMHDLVRAFVLDMFSKVEHASIVNHGGSKPGWPETENDVSASCKRISLTCQDIIEFPSDLNFPNLSILKLMHGYKSLTFPRNFYEEMGKLQVISYDHMESPLLLSSLECSTNIRVLRLHQCSLTFDLSSVGNLLNLEVLSFARSRIKSLPSTIGNLKKLRVLDVTGCGGLHIDNGVFQNWVRLEVLYAYSFDRYGNAISFTGDKCNEVAERWKNLSALEFEFFTNNAQWKNLSFENLERFKISVGRSLEGEYDLKESKHSFENTLKLVTKKGEVLGSRINELFEKTVVLCLSVDDMNDLEDVGVKSSLHHKSFSFCNLKILVVSKCTELRYLFTLSVAKILSNLEHLQVSNCPVMKELIQIESGVEDTLEFPKLRILSLSRLPELLDLCLNVNIIIELPQLVELNIKGIPNITSIYSKNKRATSCLLTEKVLIPKLEKLCINYMKDLKEIWPCDYRTSGEVKLREIEVEHCDNLVNMFPCNPMPMLCHLEELEVRHCRSIEALFKIDLDCIAADEKGSISLKKIELFSCDKLVNLFPCNFMTFLHHLEELEVRDCGSIEELFNIQLDCVAAFEKGSISLKKICVDGCDKLVNLFPCNSMQLLHHLEELDIMDCGSLEDLFNIQLDCVAAFEKGSISLKRIFVCGCDKLVNLFPCNPLPLLHHLEELVVWKCGSIEELFNIHLDCITADEKGSISLRRVDVLRCDKLVNLFPCNPLQLLHHLEELKVEKCGSIEALFNIDLDCVGETGEGRISSLRSIEVRKLGKLQEVWRIKGANHSHIPIRGFQAVESIRIKNCNRFRNIFSPTTSNFDLGALTSMDIIESGEIRRKYGSVESSQGQENTLFPTNHIHSFHYLRNLELVEYQGVEVIFEMKSTPTSQDNQQRILPYLENLDIRSLGRMSHVWKCNWNKFLILHRKPSESPFHNLTIIEMKSCRRIKYLFSPLMAKLLSNLKKVEIESCAGMEEVVSNRDDEEEEERITSTSTHITSTTLFPLLDSLILESLQNLKCIGGGGGAKAGNNGISFSSTTTTTSFLDQYKISQVDGVSWTLCQYPKEISIWKCHALLNVIPWYAAGQIQKLQVLKIYSCDKMKEVFETQGMNKSVITLKLPNLKKLEITYCDLLEHIFTSSTLESLVQLEELCITNCDAMKEIVVKEEDDEVEKTTTKTSFSKAVAFPCLKTIKLEHLPELEGFFLGINKSVIMLELGNLKKLEITYCGLLEHIFTFSTLESLVQLEELMIKNCKAMKVIVVKEKDDGVEKTTTNGSSSKAMVKFPRLKSITLLNLRELVGFFLGTNEFQWPSLDKLGIFNCPEMKVFISGGSTAPQLKYVQTWTGKYSPPRSWFNSHVTTTNTRQQHQETPCPNLESRSSSCPAASTSEDEINIWSFHNMIELDVEYNHHVEKIIPSNELLQLQKLEKIQVTDCNSAEEVFEALEGTNGSGFDDSQTTIVQLPNLTQVELDKLPCLRYIWKSNRCTVFEFPTLTRVSIERCDRLEHVFSSSMVGSLLQLQELHIIKCKHMGVVFVVEEEEESDGKMNEIVFPRLKSLKLDGLECLKGFCIGKADFSFPLLDTLTIKRCPTMMTFTMGNSSTPQLKQTKTGYGPSYVEEDINSFINMNQEGFNRNRYHFDYSSDEAGDEDF</sequence>